<sequence length="165" mass="19240">MVWKLNLFQVRALNENDKIWIQKVIEDEWASLKIVTKGKIHYVDRLPGFVALQENEKIGLLTFRIEEDECEIITLNSIIENIGVGKALLNEVEEFSIKNGCKRLWVITTNDNTDALRFYQKKGFKISAIYCNALKESRKLKQEIPQEGLFGIEIRDEIELEKKLK</sequence>
<evidence type="ECO:0000259" key="1">
    <source>
        <dbReference type="PROSITE" id="PS51186"/>
    </source>
</evidence>
<name>A0A0F9HLT3_9ZZZZ</name>
<dbReference type="Gene3D" id="3.40.630.30">
    <property type="match status" value="1"/>
</dbReference>
<dbReference type="PROSITE" id="PS51186">
    <property type="entry name" value="GNAT"/>
    <property type="match status" value="1"/>
</dbReference>
<dbReference type="EMBL" id="LAZR01014750">
    <property type="protein sequence ID" value="KKM16107.1"/>
    <property type="molecule type" value="Genomic_DNA"/>
</dbReference>
<gene>
    <name evidence="2" type="ORF">LCGC14_1689190</name>
</gene>
<protein>
    <recommendedName>
        <fullName evidence="1">N-acetyltransferase domain-containing protein</fullName>
    </recommendedName>
</protein>
<proteinExistence type="predicted"/>
<evidence type="ECO:0000313" key="2">
    <source>
        <dbReference type="EMBL" id="KKM16107.1"/>
    </source>
</evidence>
<accession>A0A0F9HLT3</accession>
<dbReference type="InterPro" id="IPR000182">
    <property type="entry name" value="GNAT_dom"/>
</dbReference>
<feature type="domain" description="N-acetyltransferase" evidence="1">
    <location>
        <begin position="8"/>
        <end position="145"/>
    </location>
</feature>
<organism evidence="2">
    <name type="scientific">marine sediment metagenome</name>
    <dbReference type="NCBI Taxonomy" id="412755"/>
    <lineage>
        <taxon>unclassified sequences</taxon>
        <taxon>metagenomes</taxon>
        <taxon>ecological metagenomes</taxon>
    </lineage>
</organism>
<comment type="caution">
    <text evidence="2">The sequence shown here is derived from an EMBL/GenBank/DDBJ whole genome shotgun (WGS) entry which is preliminary data.</text>
</comment>
<dbReference type="CDD" id="cd04301">
    <property type="entry name" value="NAT_SF"/>
    <property type="match status" value="1"/>
</dbReference>
<dbReference type="InterPro" id="IPR016181">
    <property type="entry name" value="Acyl_CoA_acyltransferase"/>
</dbReference>
<dbReference type="GO" id="GO:0016747">
    <property type="term" value="F:acyltransferase activity, transferring groups other than amino-acyl groups"/>
    <property type="evidence" value="ECO:0007669"/>
    <property type="project" value="InterPro"/>
</dbReference>
<dbReference type="SUPFAM" id="SSF55729">
    <property type="entry name" value="Acyl-CoA N-acyltransferases (Nat)"/>
    <property type="match status" value="1"/>
</dbReference>
<dbReference type="Pfam" id="PF00583">
    <property type="entry name" value="Acetyltransf_1"/>
    <property type="match status" value="1"/>
</dbReference>
<dbReference type="AlphaFoldDB" id="A0A0F9HLT3"/>
<reference evidence="2" key="1">
    <citation type="journal article" date="2015" name="Nature">
        <title>Complex archaea that bridge the gap between prokaryotes and eukaryotes.</title>
        <authorList>
            <person name="Spang A."/>
            <person name="Saw J.H."/>
            <person name="Jorgensen S.L."/>
            <person name="Zaremba-Niedzwiedzka K."/>
            <person name="Martijn J."/>
            <person name="Lind A.E."/>
            <person name="van Eijk R."/>
            <person name="Schleper C."/>
            <person name="Guy L."/>
            <person name="Ettema T.J."/>
        </authorList>
    </citation>
    <scope>NUCLEOTIDE SEQUENCE</scope>
</reference>